<organism evidence="2 3">
    <name type="scientific">Paramecium octaurelia</name>
    <dbReference type="NCBI Taxonomy" id="43137"/>
    <lineage>
        <taxon>Eukaryota</taxon>
        <taxon>Sar</taxon>
        <taxon>Alveolata</taxon>
        <taxon>Ciliophora</taxon>
        <taxon>Intramacronucleata</taxon>
        <taxon>Oligohymenophorea</taxon>
        <taxon>Peniculida</taxon>
        <taxon>Parameciidae</taxon>
        <taxon>Paramecium</taxon>
    </lineage>
</organism>
<evidence type="ECO:0008006" key="4">
    <source>
        <dbReference type="Google" id="ProtNLM"/>
    </source>
</evidence>
<sequence length="139" mass="16163">MQSTQQQIFYGVTAISCAYLLYSIAREKTSKKKNNKKQLNKTHDYTFGTKQWLISHFDRNTSTLDNSNFKNKTNGQRIELENKKQKQLNKNFNLTSSKGAKIPQIEQSNHFIENLNQISDEEDQLFFKLGLRLLNGVQS</sequence>
<evidence type="ECO:0000256" key="1">
    <source>
        <dbReference type="SAM" id="Phobius"/>
    </source>
</evidence>
<keyword evidence="1" id="KW-1133">Transmembrane helix</keyword>
<dbReference type="Proteomes" id="UP000683925">
    <property type="component" value="Unassembled WGS sequence"/>
</dbReference>
<keyword evidence="3" id="KW-1185">Reference proteome</keyword>
<gene>
    <name evidence="2" type="ORF">POCTA_138.1.T0870159</name>
</gene>
<feature type="transmembrane region" description="Helical" evidence="1">
    <location>
        <begin position="6"/>
        <end position="25"/>
    </location>
</feature>
<accession>A0A8S1W9Y8</accession>
<keyword evidence="1" id="KW-0812">Transmembrane</keyword>
<comment type="caution">
    <text evidence="2">The sequence shown here is derived from an EMBL/GenBank/DDBJ whole genome shotgun (WGS) entry which is preliminary data.</text>
</comment>
<dbReference type="AlphaFoldDB" id="A0A8S1W9Y8"/>
<dbReference type="OrthoDB" id="308467at2759"/>
<dbReference type="OMA" id="SCAYLLY"/>
<evidence type="ECO:0000313" key="3">
    <source>
        <dbReference type="Proteomes" id="UP000683925"/>
    </source>
</evidence>
<dbReference type="EMBL" id="CAJJDP010000086">
    <property type="protein sequence ID" value="CAD8186221.1"/>
    <property type="molecule type" value="Genomic_DNA"/>
</dbReference>
<evidence type="ECO:0000313" key="2">
    <source>
        <dbReference type="EMBL" id="CAD8186221.1"/>
    </source>
</evidence>
<keyword evidence="1" id="KW-0472">Membrane</keyword>
<proteinExistence type="predicted"/>
<protein>
    <recommendedName>
        <fullName evidence="4">Transmembrane protein</fullName>
    </recommendedName>
</protein>
<name>A0A8S1W9Y8_PAROT</name>
<reference evidence="2" key="1">
    <citation type="submission" date="2021-01" db="EMBL/GenBank/DDBJ databases">
        <authorList>
            <consortium name="Genoscope - CEA"/>
            <person name="William W."/>
        </authorList>
    </citation>
    <scope>NUCLEOTIDE SEQUENCE</scope>
</reference>